<dbReference type="eggNOG" id="KOG3627">
    <property type="taxonomic scope" value="Eukaryota"/>
</dbReference>
<evidence type="ECO:0000256" key="1">
    <source>
        <dbReference type="ARBA" id="ARBA00022670"/>
    </source>
</evidence>
<protein>
    <submittedName>
        <fullName evidence="6">Seminal fluid protein CSSFP037</fullName>
    </submittedName>
</protein>
<evidence type="ECO:0000259" key="5">
    <source>
        <dbReference type="PROSITE" id="PS50240"/>
    </source>
</evidence>
<evidence type="ECO:0000313" key="6">
    <source>
        <dbReference type="EMBL" id="OWR49769.1"/>
    </source>
</evidence>
<gene>
    <name evidence="6" type="ORF">KGM_214899</name>
</gene>
<proteinExistence type="predicted"/>
<keyword evidence="1" id="KW-0645">Protease</keyword>
<feature type="domain" description="Peptidase S1" evidence="5">
    <location>
        <begin position="1"/>
        <end position="170"/>
    </location>
</feature>
<evidence type="ECO:0000256" key="3">
    <source>
        <dbReference type="ARBA" id="ARBA00022825"/>
    </source>
</evidence>
<dbReference type="GO" id="GO:0004252">
    <property type="term" value="F:serine-type endopeptidase activity"/>
    <property type="evidence" value="ECO:0007669"/>
    <property type="project" value="InterPro"/>
</dbReference>
<dbReference type="InterPro" id="IPR050430">
    <property type="entry name" value="Peptidase_S1"/>
</dbReference>
<accession>A0A212F7S5</accession>
<organism evidence="6 7">
    <name type="scientific">Danaus plexippus plexippus</name>
    <dbReference type="NCBI Taxonomy" id="278856"/>
    <lineage>
        <taxon>Eukaryota</taxon>
        <taxon>Metazoa</taxon>
        <taxon>Ecdysozoa</taxon>
        <taxon>Arthropoda</taxon>
        <taxon>Hexapoda</taxon>
        <taxon>Insecta</taxon>
        <taxon>Pterygota</taxon>
        <taxon>Neoptera</taxon>
        <taxon>Endopterygota</taxon>
        <taxon>Lepidoptera</taxon>
        <taxon>Glossata</taxon>
        <taxon>Ditrysia</taxon>
        <taxon>Papilionoidea</taxon>
        <taxon>Nymphalidae</taxon>
        <taxon>Danainae</taxon>
        <taxon>Danaini</taxon>
        <taxon>Danaina</taxon>
        <taxon>Danaus</taxon>
        <taxon>Danaus</taxon>
    </lineage>
</organism>
<dbReference type="Proteomes" id="UP000007151">
    <property type="component" value="Unassembled WGS sequence"/>
</dbReference>
<dbReference type="SUPFAM" id="SSF50494">
    <property type="entry name" value="Trypsin-like serine proteases"/>
    <property type="match status" value="1"/>
</dbReference>
<dbReference type="Pfam" id="PF00089">
    <property type="entry name" value="Trypsin"/>
    <property type="match status" value="1"/>
</dbReference>
<keyword evidence="7" id="KW-1185">Reference proteome</keyword>
<evidence type="ECO:0000256" key="4">
    <source>
        <dbReference type="ARBA" id="ARBA00023157"/>
    </source>
</evidence>
<reference evidence="6 7" key="1">
    <citation type="journal article" date="2011" name="Cell">
        <title>The monarch butterfly genome yields insights into long-distance migration.</title>
        <authorList>
            <person name="Zhan S."/>
            <person name="Merlin C."/>
            <person name="Boore J.L."/>
            <person name="Reppert S.M."/>
        </authorList>
    </citation>
    <scope>NUCLEOTIDE SEQUENCE [LARGE SCALE GENOMIC DNA]</scope>
    <source>
        <strain evidence="6">F-2</strain>
    </source>
</reference>
<dbReference type="InParanoid" id="A0A212F7S5"/>
<dbReference type="KEGG" id="dpl:KGM_214899"/>
<comment type="caution">
    <text evidence="6">The sequence shown here is derived from an EMBL/GenBank/DDBJ whole genome shotgun (WGS) entry which is preliminary data.</text>
</comment>
<keyword evidence="4" id="KW-1015">Disulfide bond</keyword>
<dbReference type="PANTHER" id="PTHR24276:SF98">
    <property type="entry name" value="FI18310P1-RELATED"/>
    <property type="match status" value="1"/>
</dbReference>
<dbReference type="GO" id="GO:0006508">
    <property type="term" value="P:proteolysis"/>
    <property type="evidence" value="ECO:0007669"/>
    <property type="project" value="UniProtKB-KW"/>
</dbReference>
<dbReference type="EMBL" id="AGBW02009839">
    <property type="protein sequence ID" value="OWR49769.1"/>
    <property type="molecule type" value="Genomic_DNA"/>
</dbReference>
<dbReference type="PANTHER" id="PTHR24276">
    <property type="entry name" value="POLYSERASE-RELATED"/>
    <property type="match status" value="1"/>
</dbReference>
<keyword evidence="3" id="KW-0720">Serine protease</keyword>
<name>A0A212F7S5_DANPL</name>
<dbReference type="InterPro" id="IPR001254">
    <property type="entry name" value="Trypsin_dom"/>
</dbReference>
<sequence>MGANTITGIGQVIPVAEYKIHEYFKQLSALDNDIALLVLQKNVKYETTVKKTLLVEPEIAIRENTNLLVAGWGGGTQLPMNYINLLLQLGAVVLKRSECVQYYGQLMTPSNFCVRYTTDHFLTDNGGGAMFDDLLVGILSVGEIKTDIRFNTAIVTNVSYFHRWITLNSKRFLKKYCIVQDKPNISLK</sequence>
<dbReference type="InterPro" id="IPR043504">
    <property type="entry name" value="Peptidase_S1_PA_chymotrypsin"/>
</dbReference>
<dbReference type="AlphaFoldDB" id="A0A212F7S5"/>
<evidence type="ECO:0000256" key="2">
    <source>
        <dbReference type="ARBA" id="ARBA00022801"/>
    </source>
</evidence>
<evidence type="ECO:0000313" key="7">
    <source>
        <dbReference type="Proteomes" id="UP000007151"/>
    </source>
</evidence>
<dbReference type="Gene3D" id="2.40.10.10">
    <property type="entry name" value="Trypsin-like serine proteases"/>
    <property type="match status" value="2"/>
</dbReference>
<dbReference type="PROSITE" id="PS50240">
    <property type="entry name" value="TRYPSIN_DOM"/>
    <property type="match status" value="1"/>
</dbReference>
<keyword evidence="2" id="KW-0378">Hydrolase</keyword>
<dbReference type="SMART" id="SM00020">
    <property type="entry name" value="Tryp_SPc"/>
    <property type="match status" value="1"/>
</dbReference>
<dbReference type="InterPro" id="IPR009003">
    <property type="entry name" value="Peptidase_S1_PA"/>
</dbReference>